<keyword evidence="4" id="KW-0436">Ligase</keyword>
<evidence type="ECO:0000256" key="7">
    <source>
        <dbReference type="ARBA" id="ARBA00022962"/>
    </source>
</evidence>
<dbReference type="PANTHER" id="PTHR11550:SF0">
    <property type="entry name" value="CTP SYNTHASE-RELATED"/>
    <property type="match status" value="1"/>
</dbReference>
<dbReference type="UniPathway" id="UPA00159">
    <property type="reaction ID" value="UER00277"/>
</dbReference>
<evidence type="ECO:0000256" key="3">
    <source>
        <dbReference type="ARBA" id="ARBA00012291"/>
    </source>
</evidence>
<keyword evidence="7" id="KW-0315">Glutamine amidotransferase</keyword>
<dbReference type="PROSITE" id="PS51273">
    <property type="entry name" value="GATASE_TYPE_1"/>
    <property type="match status" value="1"/>
</dbReference>
<sequence>QKKIKIKGGTVRLGTYSCKLEKDSLAFKTFNQEMIYERHRHRYEFNNSYKDNFSKHGIRFSGLNQDLNLVEIVELPNHPWFVGVQFHPEFKSRPNRAHPLFREFIKAAIKNSR</sequence>
<reference evidence="11" key="1">
    <citation type="journal article" date="2014" name="Front. Microbiol.">
        <title>High frequency of phylogenetically diverse reductive dehalogenase-homologous genes in deep subseafloor sedimentary metagenomes.</title>
        <authorList>
            <person name="Kawai M."/>
            <person name="Futagami T."/>
            <person name="Toyoda A."/>
            <person name="Takaki Y."/>
            <person name="Nishi S."/>
            <person name="Hori S."/>
            <person name="Arai W."/>
            <person name="Tsubouchi T."/>
            <person name="Morono Y."/>
            <person name="Uchiyama I."/>
            <person name="Ito T."/>
            <person name="Fujiyama A."/>
            <person name="Inagaki F."/>
            <person name="Takami H."/>
        </authorList>
    </citation>
    <scope>NUCLEOTIDE SEQUENCE</scope>
    <source>
        <strain evidence="11">Expedition CK06-06</strain>
    </source>
</reference>
<dbReference type="GO" id="GO:0019856">
    <property type="term" value="P:pyrimidine nucleobase biosynthetic process"/>
    <property type="evidence" value="ECO:0007669"/>
    <property type="project" value="TreeGrafter"/>
</dbReference>
<dbReference type="EC" id="6.3.4.2" evidence="3"/>
<dbReference type="InterPro" id="IPR029062">
    <property type="entry name" value="Class_I_gatase-like"/>
</dbReference>
<evidence type="ECO:0000256" key="6">
    <source>
        <dbReference type="ARBA" id="ARBA00022840"/>
    </source>
</evidence>
<dbReference type="GO" id="GO:0042802">
    <property type="term" value="F:identical protein binding"/>
    <property type="evidence" value="ECO:0007669"/>
    <property type="project" value="TreeGrafter"/>
</dbReference>
<evidence type="ECO:0000256" key="4">
    <source>
        <dbReference type="ARBA" id="ARBA00022598"/>
    </source>
</evidence>
<comment type="catalytic activity">
    <reaction evidence="9">
        <text>UTP + L-glutamine + ATP + H2O = CTP + L-glutamate + ADP + phosphate + 2 H(+)</text>
        <dbReference type="Rhea" id="RHEA:26426"/>
        <dbReference type="ChEBI" id="CHEBI:15377"/>
        <dbReference type="ChEBI" id="CHEBI:15378"/>
        <dbReference type="ChEBI" id="CHEBI:29985"/>
        <dbReference type="ChEBI" id="CHEBI:30616"/>
        <dbReference type="ChEBI" id="CHEBI:37563"/>
        <dbReference type="ChEBI" id="CHEBI:43474"/>
        <dbReference type="ChEBI" id="CHEBI:46398"/>
        <dbReference type="ChEBI" id="CHEBI:58359"/>
        <dbReference type="ChEBI" id="CHEBI:456216"/>
        <dbReference type="EC" id="6.3.4.2"/>
    </reaction>
</comment>
<name>X0ZLI5_9ZZZZ</name>
<feature type="non-terminal residue" evidence="11">
    <location>
        <position position="1"/>
    </location>
</feature>
<dbReference type="GO" id="GO:0044210">
    <property type="term" value="P:'de novo' CTP biosynthetic process"/>
    <property type="evidence" value="ECO:0007669"/>
    <property type="project" value="UniProtKB-UniPathway"/>
</dbReference>
<keyword evidence="8" id="KW-0665">Pyrimidine biosynthesis</keyword>
<dbReference type="EMBL" id="BART01004407">
    <property type="protein sequence ID" value="GAG70515.1"/>
    <property type="molecule type" value="Genomic_DNA"/>
</dbReference>
<accession>X0ZLI5</accession>
<evidence type="ECO:0000256" key="1">
    <source>
        <dbReference type="ARBA" id="ARBA00005171"/>
    </source>
</evidence>
<dbReference type="InterPro" id="IPR004468">
    <property type="entry name" value="CTP_synthase"/>
</dbReference>
<dbReference type="PANTHER" id="PTHR11550">
    <property type="entry name" value="CTP SYNTHASE"/>
    <property type="match status" value="1"/>
</dbReference>
<evidence type="ECO:0000313" key="11">
    <source>
        <dbReference type="EMBL" id="GAG70515.1"/>
    </source>
</evidence>
<gene>
    <name evidence="11" type="ORF">S01H4_11087</name>
</gene>
<dbReference type="Pfam" id="PF00117">
    <property type="entry name" value="GATase"/>
    <property type="match status" value="1"/>
</dbReference>
<dbReference type="InterPro" id="IPR017926">
    <property type="entry name" value="GATASE"/>
</dbReference>
<keyword evidence="6" id="KW-0067">ATP-binding</keyword>
<comment type="pathway">
    <text evidence="1">Pyrimidine metabolism; CTP biosynthesis via de novo pathway; CTP from UDP: step 2/2.</text>
</comment>
<dbReference type="AlphaFoldDB" id="X0ZLI5"/>
<dbReference type="GO" id="GO:0005829">
    <property type="term" value="C:cytosol"/>
    <property type="evidence" value="ECO:0007669"/>
    <property type="project" value="TreeGrafter"/>
</dbReference>
<comment type="caution">
    <text evidence="11">The sequence shown here is derived from an EMBL/GenBank/DDBJ whole genome shotgun (WGS) entry which is preliminary data.</text>
</comment>
<dbReference type="GO" id="GO:0003883">
    <property type="term" value="F:CTP synthase activity"/>
    <property type="evidence" value="ECO:0007669"/>
    <property type="project" value="UniProtKB-EC"/>
</dbReference>
<organism evidence="11">
    <name type="scientific">marine sediment metagenome</name>
    <dbReference type="NCBI Taxonomy" id="412755"/>
    <lineage>
        <taxon>unclassified sequences</taxon>
        <taxon>metagenomes</taxon>
        <taxon>ecological metagenomes</taxon>
    </lineage>
</organism>
<proteinExistence type="inferred from homology"/>
<evidence type="ECO:0000256" key="9">
    <source>
        <dbReference type="ARBA" id="ARBA00047781"/>
    </source>
</evidence>
<comment type="similarity">
    <text evidence="2">Belongs to the CTP synthase family.</text>
</comment>
<dbReference type="SUPFAM" id="SSF52317">
    <property type="entry name" value="Class I glutamine amidotransferase-like"/>
    <property type="match status" value="1"/>
</dbReference>
<evidence type="ECO:0000256" key="8">
    <source>
        <dbReference type="ARBA" id="ARBA00022975"/>
    </source>
</evidence>
<keyword evidence="5" id="KW-0547">Nucleotide-binding</keyword>
<feature type="domain" description="Glutamine amidotransferase" evidence="10">
    <location>
        <begin position="2"/>
        <end position="106"/>
    </location>
</feature>
<evidence type="ECO:0000259" key="10">
    <source>
        <dbReference type="Pfam" id="PF00117"/>
    </source>
</evidence>
<evidence type="ECO:0000256" key="5">
    <source>
        <dbReference type="ARBA" id="ARBA00022741"/>
    </source>
</evidence>
<evidence type="ECO:0000256" key="2">
    <source>
        <dbReference type="ARBA" id="ARBA00007533"/>
    </source>
</evidence>
<dbReference type="GO" id="GO:0005524">
    <property type="term" value="F:ATP binding"/>
    <property type="evidence" value="ECO:0007669"/>
    <property type="project" value="UniProtKB-KW"/>
</dbReference>
<dbReference type="Gene3D" id="3.40.50.880">
    <property type="match status" value="1"/>
</dbReference>
<protein>
    <recommendedName>
        <fullName evidence="3">CTP synthase (glutamine hydrolyzing)</fullName>
        <ecNumber evidence="3">6.3.4.2</ecNumber>
    </recommendedName>
</protein>